<organism evidence="2 3">
    <name type="scientific">Mucilaginibacter myungsuensis</name>
    <dbReference type="NCBI Taxonomy" id="649104"/>
    <lineage>
        <taxon>Bacteria</taxon>
        <taxon>Pseudomonadati</taxon>
        <taxon>Bacteroidota</taxon>
        <taxon>Sphingobacteriia</taxon>
        <taxon>Sphingobacteriales</taxon>
        <taxon>Sphingobacteriaceae</taxon>
        <taxon>Mucilaginibacter</taxon>
    </lineage>
</organism>
<evidence type="ECO:0000313" key="3">
    <source>
        <dbReference type="Proteomes" id="UP000622475"/>
    </source>
</evidence>
<dbReference type="InterPro" id="IPR021862">
    <property type="entry name" value="DUF3472"/>
</dbReference>
<sequence>MTVCADAQSWKAIIPLGGNAWIKPPAKITDEGLIKWSDSKNPASIYFRISQPQTLTLALRLKVAKSESNIKVSIGGASFNRTIGNTTFDTINIGKVTIRKAGYVKVDLQGISKASDVFAEVTDLIVSGDKADDDVEYVKQGSSFHFGRRGPSVHLRFPVPEAMKKDVRWFYNEITVPKGNDVIGSYFMADGFGEGYFGMQVNSPTERRVLFSVWSPFKTDDAKAIPDSMKIRLMMKGKDVHTGEFGNEGAGGQSYKRFNWQTGKTYAFLLGAEPDNGGRSTTYTAYFKDIAAGKWYLIASFSRPQTNTYLTSLYSFLENFHPDGGDIARMALYGNQWAADTKGNWQELTKAVYTFDATARGKFRKDYQGGVKDGRFYLQNCGFFNIFTSSGEQFTRDAKGQRPAIHIKSLPVE</sequence>
<comment type="caution">
    <text evidence="2">The sequence shown here is derived from an EMBL/GenBank/DDBJ whole genome shotgun (WGS) entry which is preliminary data.</text>
</comment>
<protein>
    <submittedName>
        <fullName evidence="2">DUF5077 domain-containing protein</fullName>
    </submittedName>
</protein>
<dbReference type="EMBL" id="JADFFL010000010">
    <property type="protein sequence ID" value="MBE9664225.1"/>
    <property type="molecule type" value="Genomic_DNA"/>
</dbReference>
<dbReference type="Pfam" id="PF16871">
    <property type="entry name" value="DUF5077"/>
    <property type="match status" value="1"/>
</dbReference>
<keyword evidence="3" id="KW-1185">Reference proteome</keyword>
<evidence type="ECO:0000259" key="1">
    <source>
        <dbReference type="Pfam" id="PF16871"/>
    </source>
</evidence>
<accession>A0A929L0Y0</accession>
<proteinExistence type="predicted"/>
<gene>
    <name evidence="2" type="ORF">IRJ16_20260</name>
</gene>
<feature type="domain" description="DUF5077" evidence="1">
    <location>
        <begin position="14"/>
        <end position="130"/>
    </location>
</feature>
<reference evidence="2" key="1">
    <citation type="submission" date="2020-10" db="EMBL/GenBank/DDBJ databases">
        <title>Mucilaginibacter mali sp. nov., isolated from rhizosphere soil of apple orchard.</title>
        <authorList>
            <person name="Lee J.-S."/>
            <person name="Kim H.S."/>
            <person name="Kim J.-S."/>
        </authorList>
    </citation>
    <scope>NUCLEOTIDE SEQUENCE</scope>
    <source>
        <strain evidence="2">KCTC 22746</strain>
    </source>
</reference>
<dbReference type="AlphaFoldDB" id="A0A929L0Y0"/>
<evidence type="ECO:0000313" key="2">
    <source>
        <dbReference type="EMBL" id="MBE9664225.1"/>
    </source>
</evidence>
<dbReference type="RefSeq" id="WP_194113472.1">
    <property type="nucleotide sequence ID" value="NZ_JADFFL010000010.1"/>
</dbReference>
<dbReference type="Pfam" id="PF11958">
    <property type="entry name" value="DUF3472"/>
    <property type="match status" value="1"/>
</dbReference>
<name>A0A929L0Y0_9SPHI</name>
<dbReference type="InterPro" id="IPR031712">
    <property type="entry name" value="DUF5077"/>
</dbReference>
<dbReference type="Proteomes" id="UP000622475">
    <property type="component" value="Unassembled WGS sequence"/>
</dbReference>